<dbReference type="UniPathway" id="UPA00034">
    <property type="reaction ID" value="UER00025"/>
</dbReference>
<dbReference type="PANTHER" id="PTHR31689:SF0">
    <property type="entry name" value="DIAMINOPIMELATE EPIMERASE"/>
    <property type="match status" value="1"/>
</dbReference>
<proteinExistence type="inferred from homology"/>
<dbReference type="PANTHER" id="PTHR31689">
    <property type="entry name" value="DIAMINOPIMELATE EPIMERASE, CHLOROPLASTIC"/>
    <property type="match status" value="1"/>
</dbReference>
<reference evidence="5" key="1">
    <citation type="submission" date="2020-09" db="EMBL/GenBank/DDBJ databases">
        <title>Taishania pollutisoli gen. nov., sp. nov., Isolated from Tetrabromobisphenol A-Contaminated Soil.</title>
        <authorList>
            <person name="Chen Q."/>
        </authorList>
    </citation>
    <scope>NUCLEOTIDE SEQUENCE</scope>
    <source>
        <strain evidence="5">CZZ-1</strain>
    </source>
</reference>
<dbReference type="Gene3D" id="3.10.310.10">
    <property type="entry name" value="Diaminopimelate Epimerase, Chain A, domain 1"/>
    <property type="match status" value="2"/>
</dbReference>
<dbReference type="AlphaFoldDB" id="A0A8J6PLA5"/>
<dbReference type="EC" id="5.1.1.7" evidence="3 4"/>
<dbReference type="GO" id="GO:0009089">
    <property type="term" value="P:lysine biosynthetic process via diaminopimelate"/>
    <property type="evidence" value="ECO:0007669"/>
    <property type="project" value="UniProtKB-UniRule"/>
</dbReference>
<comment type="pathway">
    <text evidence="3">Amino-acid biosynthesis; L-lysine biosynthesis via DAP pathway; DL-2,6-diaminopimelate from LL-2,6-diaminopimelate: step 1/1.</text>
</comment>
<protein>
    <recommendedName>
        <fullName evidence="3 4">Diaminopimelate epimerase</fullName>
        <shortName evidence="3">DAP epimerase</shortName>
        <ecNumber evidence="3 4">5.1.1.7</ecNumber>
    </recommendedName>
    <alternativeName>
        <fullName evidence="3">PLP-independent amino acid racemase</fullName>
    </alternativeName>
</protein>
<feature type="active site" description="Proton donor" evidence="3">
    <location>
        <position position="73"/>
    </location>
</feature>
<feature type="binding site" evidence="3">
    <location>
        <position position="13"/>
    </location>
    <ligand>
        <name>substrate</name>
    </ligand>
</feature>
<feature type="active site" description="Proton acceptor" evidence="3">
    <location>
        <position position="197"/>
    </location>
</feature>
<evidence type="ECO:0000256" key="4">
    <source>
        <dbReference type="NCBIfam" id="TIGR00652"/>
    </source>
</evidence>
<comment type="subunit">
    <text evidence="3">Homodimer.</text>
</comment>
<keyword evidence="2 3" id="KW-0413">Isomerase</keyword>
<sequence>MTISFSKYQGAGNDFILLDNRDGRYDTLSIETIQRLCDRKFGIGADGLIKINSHPTLDFEADYYNADGSKSFCGNGGRCAVSFSHKLGLDVATTRFMGFDGEHLAHLADGIIRLKMADVYTIQSVDGNYELYTGSPHYVHFSTDIQEFDIYSFGRMIRYNDQYAAEGINVNVVEELENDYLFVRTYERGVEDETLACGTGVTACAIAYAHHHAKTGENQIRVRVMGGELSVHFHYDGTACTDVWLIGPGTFVFEGTMDV</sequence>
<dbReference type="EMBL" id="JACVEL010000014">
    <property type="protein sequence ID" value="MBC9813754.1"/>
    <property type="molecule type" value="Genomic_DNA"/>
</dbReference>
<comment type="similarity">
    <text evidence="1 3">Belongs to the diaminopimelate epimerase family.</text>
</comment>
<dbReference type="Proteomes" id="UP000652681">
    <property type="component" value="Unassembled WGS sequence"/>
</dbReference>
<dbReference type="HAMAP" id="MF_00197">
    <property type="entry name" value="DAP_epimerase"/>
    <property type="match status" value="1"/>
</dbReference>
<evidence type="ECO:0000313" key="6">
    <source>
        <dbReference type="Proteomes" id="UP000652681"/>
    </source>
</evidence>
<keyword evidence="3" id="KW-0457">Lysine biosynthesis</keyword>
<evidence type="ECO:0000256" key="2">
    <source>
        <dbReference type="ARBA" id="ARBA00023235"/>
    </source>
</evidence>
<keyword evidence="3" id="KW-0028">Amino-acid biosynthesis</keyword>
<keyword evidence="6" id="KW-1185">Reference proteome</keyword>
<organism evidence="5 6">
    <name type="scientific">Taishania pollutisoli</name>
    <dbReference type="NCBI Taxonomy" id="2766479"/>
    <lineage>
        <taxon>Bacteria</taxon>
        <taxon>Pseudomonadati</taxon>
        <taxon>Bacteroidota</taxon>
        <taxon>Flavobacteriia</taxon>
        <taxon>Flavobacteriales</taxon>
        <taxon>Crocinitomicaceae</taxon>
        <taxon>Taishania</taxon>
    </lineage>
</organism>
<dbReference type="RefSeq" id="WP_163492886.1">
    <property type="nucleotide sequence ID" value="NZ_JACVEL010000014.1"/>
</dbReference>
<evidence type="ECO:0000256" key="1">
    <source>
        <dbReference type="ARBA" id="ARBA00010219"/>
    </source>
</evidence>
<comment type="caution">
    <text evidence="3">Lacks conserved residue(s) required for the propagation of feature annotation.</text>
</comment>
<comment type="subcellular location">
    <subcellularLocation>
        <location evidence="3">Cytoplasm</location>
    </subcellularLocation>
</comment>
<keyword evidence="3" id="KW-0963">Cytoplasm</keyword>
<feature type="binding site" evidence="3">
    <location>
        <begin position="74"/>
        <end position="75"/>
    </location>
    <ligand>
        <name>substrate</name>
    </ligand>
</feature>
<feature type="binding site" evidence="3">
    <location>
        <position position="65"/>
    </location>
    <ligand>
        <name>substrate</name>
    </ligand>
</feature>
<feature type="binding site" evidence="3">
    <location>
        <begin position="198"/>
        <end position="199"/>
    </location>
    <ligand>
        <name>substrate</name>
    </ligand>
</feature>
<gene>
    <name evidence="3" type="primary">dapF</name>
    <name evidence="5" type="ORF">H9Y05_14865</name>
</gene>
<feature type="site" description="Could be important to modulate the pK values of the two catalytic cysteine residues" evidence="3">
    <location>
        <position position="137"/>
    </location>
</feature>
<comment type="caution">
    <text evidence="5">The sequence shown here is derived from an EMBL/GenBank/DDBJ whole genome shotgun (WGS) entry which is preliminary data.</text>
</comment>
<accession>A0A8J6PLA5</accession>
<dbReference type="NCBIfam" id="TIGR00652">
    <property type="entry name" value="DapF"/>
    <property type="match status" value="1"/>
</dbReference>
<feature type="binding site" evidence="3">
    <location>
        <begin position="187"/>
        <end position="188"/>
    </location>
    <ligand>
        <name>substrate</name>
    </ligand>
</feature>
<dbReference type="SUPFAM" id="SSF54506">
    <property type="entry name" value="Diaminopimelate epimerase-like"/>
    <property type="match status" value="2"/>
</dbReference>
<comment type="function">
    <text evidence="3">Catalyzes the stereoinversion of LL-2,6-diaminopimelate (L,L-DAP) to meso-diaminopimelate (meso-DAP), a precursor of L-lysine and an essential component of the bacterial peptidoglycan.</text>
</comment>
<evidence type="ECO:0000256" key="3">
    <source>
        <dbReference type="HAMAP-Rule" id="MF_00197"/>
    </source>
</evidence>
<dbReference type="GO" id="GO:0005829">
    <property type="term" value="C:cytosol"/>
    <property type="evidence" value="ECO:0007669"/>
    <property type="project" value="TreeGrafter"/>
</dbReference>
<dbReference type="InterPro" id="IPR001653">
    <property type="entry name" value="DAP_epimerase_DapF"/>
</dbReference>
<evidence type="ECO:0000313" key="5">
    <source>
        <dbReference type="EMBL" id="MBC9813754.1"/>
    </source>
</evidence>
<dbReference type="Pfam" id="PF01678">
    <property type="entry name" value="DAP_epimerase"/>
    <property type="match status" value="2"/>
</dbReference>
<comment type="catalytic activity">
    <reaction evidence="3">
        <text>(2S,6S)-2,6-diaminopimelate = meso-2,6-diaminopimelate</text>
        <dbReference type="Rhea" id="RHEA:15393"/>
        <dbReference type="ChEBI" id="CHEBI:57609"/>
        <dbReference type="ChEBI" id="CHEBI:57791"/>
        <dbReference type="EC" id="5.1.1.7"/>
    </reaction>
</comment>
<dbReference type="GO" id="GO:0008837">
    <property type="term" value="F:diaminopimelate epimerase activity"/>
    <property type="evidence" value="ECO:0007669"/>
    <property type="project" value="UniProtKB-UniRule"/>
</dbReference>
<feature type="site" description="Could be important to modulate the pK values of the two catalytic cysteine residues" evidence="3">
    <location>
        <position position="187"/>
    </location>
</feature>
<feature type="binding site" evidence="3">
    <location>
        <position position="169"/>
    </location>
    <ligand>
        <name>substrate</name>
    </ligand>
</feature>
<name>A0A8J6PLA5_9FLAO</name>